<reference evidence="1" key="1">
    <citation type="submission" date="2020-05" db="EMBL/GenBank/DDBJ databases">
        <title>Large-scale comparative analyses of tick genomes elucidate their genetic diversity and vector capacities.</title>
        <authorList>
            <person name="Jia N."/>
            <person name="Wang J."/>
            <person name="Shi W."/>
            <person name="Du L."/>
            <person name="Sun Y."/>
            <person name="Zhan W."/>
            <person name="Jiang J."/>
            <person name="Wang Q."/>
            <person name="Zhang B."/>
            <person name="Ji P."/>
            <person name="Sakyi L.B."/>
            <person name="Cui X."/>
            <person name="Yuan T."/>
            <person name="Jiang B."/>
            <person name="Yang W."/>
            <person name="Lam T.T.-Y."/>
            <person name="Chang Q."/>
            <person name="Ding S."/>
            <person name="Wang X."/>
            <person name="Zhu J."/>
            <person name="Ruan X."/>
            <person name="Zhao L."/>
            <person name="Wei J."/>
            <person name="Que T."/>
            <person name="Du C."/>
            <person name="Cheng J."/>
            <person name="Dai P."/>
            <person name="Han X."/>
            <person name="Huang E."/>
            <person name="Gao Y."/>
            <person name="Liu J."/>
            <person name="Shao H."/>
            <person name="Ye R."/>
            <person name="Li L."/>
            <person name="Wei W."/>
            <person name="Wang X."/>
            <person name="Wang C."/>
            <person name="Yang T."/>
            <person name="Huo Q."/>
            <person name="Li W."/>
            <person name="Guo W."/>
            <person name="Chen H."/>
            <person name="Zhou L."/>
            <person name="Ni X."/>
            <person name="Tian J."/>
            <person name="Zhou Y."/>
            <person name="Sheng Y."/>
            <person name="Liu T."/>
            <person name="Pan Y."/>
            <person name="Xia L."/>
            <person name="Li J."/>
            <person name="Zhao F."/>
            <person name="Cao W."/>
        </authorList>
    </citation>
    <scope>NUCLEOTIDE SEQUENCE</scope>
    <source>
        <strain evidence="1">Hyas-2018</strain>
    </source>
</reference>
<dbReference type="EMBL" id="CM023481">
    <property type="protein sequence ID" value="KAH6948662.1"/>
    <property type="molecule type" value="Genomic_DNA"/>
</dbReference>
<protein>
    <submittedName>
        <fullName evidence="1">Uncharacterized protein</fullName>
    </submittedName>
</protein>
<gene>
    <name evidence="1" type="ORF">HPB50_025738</name>
</gene>
<organism evidence="1 2">
    <name type="scientific">Hyalomma asiaticum</name>
    <name type="common">Tick</name>
    <dbReference type="NCBI Taxonomy" id="266040"/>
    <lineage>
        <taxon>Eukaryota</taxon>
        <taxon>Metazoa</taxon>
        <taxon>Ecdysozoa</taxon>
        <taxon>Arthropoda</taxon>
        <taxon>Chelicerata</taxon>
        <taxon>Arachnida</taxon>
        <taxon>Acari</taxon>
        <taxon>Parasitiformes</taxon>
        <taxon>Ixodida</taxon>
        <taxon>Ixodoidea</taxon>
        <taxon>Ixodidae</taxon>
        <taxon>Hyalomminae</taxon>
        <taxon>Hyalomma</taxon>
    </lineage>
</organism>
<evidence type="ECO:0000313" key="1">
    <source>
        <dbReference type="EMBL" id="KAH6948662.1"/>
    </source>
</evidence>
<proteinExistence type="predicted"/>
<comment type="caution">
    <text evidence="1">The sequence shown here is derived from an EMBL/GenBank/DDBJ whole genome shotgun (WGS) entry which is preliminary data.</text>
</comment>
<keyword evidence="2" id="KW-1185">Reference proteome</keyword>
<evidence type="ECO:0000313" key="2">
    <source>
        <dbReference type="Proteomes" id="UP000821845"/>
    </source>
</evidence>
<sequence length="196" mass="20919">MNYGASTIACSGGFTASSTLQQTVMAMGYPLYNVGESASFSLVLCVSRGPSRHRAAAPGVHLGTGHLIERPPLVRDPARCVDSDQRRDAKFCLLAVRVELVLLQDYKCNRGTAASVNLSCAPPQKLASCLRTSEHRRKLAHLTVSSTVSIDQTCPQSGGALLVNVLMSDLLGVLPFLPRHVICTIIPDVRFAIAGC</sequence>
<dbReference type="Proteomes" id="UP000821845">
    <property type="component" value="Chromosome 1"/>
</dbReference>
<accession>A0ACB7TM58</accession>
<name>A0ACB7TM58_HYAAI</name>